<feature type="chain" id="PRO_5037825162" description="DUF885 domain-containing protein" evidence="1">
    <location>
        <begin position="22"/>
        <end position="614"/>
    </location>
</feature>
<feature type="signal peptide" evidence="1">
    <location>
        <begin position="1"/>
        <end position="21"/>
    </location>
</feature>
<gene>
    <name evidence="2" type="ORF">GCM10011309_03680</name>
</gene>
<keyword evidence="3" id="KW-1185">Reference proteome</keyword>
<proteinExistence type="predicted"/>
<dbReference type="PANTHER" id="PTHR33361:SF16">
    <property type="entry name" value="DUF885 DOMAIN-CONTAINING PROTEIN"/>
    <property type="match status" value="1"/>
</dbReference>
<evidence type="ECO:0000256" key="1">
    <source>
        <dbReference type="SAM" id="SignalP"/>
    </source>
</evidence>
<organism evidence="2 3">
    <name type="scientific">Litorimonas cladophorae</name>
    <dbReference type="NCBI Taxonomy" id="1220491"/>
    <lineage>
        <taxon>Bacteria</taxon>
        <taxon>Pseudomonadati</taxon>
        <taxon>Pseudomonadota</taxon>
        <taxon>Alphaproteobacteria</taxon>
        <taxon>Maricaulales</taxon>
        <taxon>Robiginitomaculaceae</taxon>
    </lineage>
</organism>
<dbReference type="Pfam" id="PF05960">
    <property type="entry name" value="DUF885"/>
    <property type="match status" value="1"/>
</dbReference>
<evidence type="ECO:0008006" key="4">
    <source>
        <dbReference type="Google" id="ProtNLM"/>
    </source>
</evidence>
<keyword evidence="1" id="KW-0732">Signal</keyword>
<evidence type="ECO:0000313" key="3">
    <source>
        <dbReference type="Proteomes" id="UP000600865"/>
    </source>
</evidence>
<dbReference type="Proteomes" id="UP000600865">
    <property type="component" value="Unassembled WGS sequence"/>
</dbReference>
<protein>
    <recommendedName>
        <fullName evidence="4">DUF885 domain-containing protein</fullName>
    </recommendedName>
</protein>
<dbReference type="PROSITE" id="PS51257">
    <property type="entry name" value="PROKAR_LIPOPROTEIN"/>
    <property type="match status" value="1"/>
</dbReference>
<accession>A0A918NCN6</accession>
<name>A0A918NCN6_9PROT</name>
<dbReference type="RefSeq" id="WP_189580553.1">
    <property type="nucleotide sequence ID" value="NZ_BMYV01000001.1"/>
</dbReference>
<evidence type="ECO:0000313" key="2">
    <source>
        <dbReference type="EMBL" id="GGX57862.1"/>
    </source>
</evidence>
<dbReference type="PANTHER" id="PTHR33361">
    <property type="entry name" value="GLR0591 PROTEIN"/>
    <property type="match status" value="1"/>
</dbReference>
<dbReference type="InterPro" id="IPR010281">
    <property type="entry name" value="DUF885"/>
</dbReference>
<dbReference type="AlphaFoldDB" id="A0A918NCN6"/>
<sequence>MKKTLLLATALLSIGTTSLLSGCLGSGADIPQRESLIKAESQRLNDWFAARYEERLARSPMSRTYLGMDDGKDQLDDTSQTALDEEAAFAQAWLDEMRREFDIDRLDQQTRLSYRLFEADMEDSLATHDVSQNDYVFSHMSGPHSNIPSFLINFQSVKTAEDASAYISRLTAVQTYLGQAQARAEAQFKAGVSMPKFVYPKISAASRNVITGAPFSEGEDSPLWADVQKKFNALEITQSEKDALLADAQDALLSSVQPAYLSLLAMFDRHASEASSEDGAWKLPDGSDYYNVRLKHYTTTALTADEIHEIGLSEVARIQAEMQKIMDRVGFEGSLKDFFTFLRTDPQFTFPETDEGRDAYMAEATALIDEMRLQLDGMFITKPKANMVVQRVEPFREDTAFGAFYNSPALDGSRPGTYYVNLKSMADQPKFLMQALAYHEGIPGHHMQIAIAQELEGLPKFRTLGGHTAFIEGWALYSEALPKEIGLYTDPYKEFGQLGMEIFRAARLVVDTGIHAKKWDREQAVQYYLDNIPNPEGDVRAEIDRYIVWPGQATAYMIGKLKIEELRKKAESELGDQFDIRRFHDTVLANGSVPLSVLEELVDAYIQDTKSETN</sequence>
<reference evidence="2 3" key="1">
    <citation type="journal article" date="2014" name="Int. J. Syst. Evol. Microbiol.">
        <title>Complete genome sequence of Corynebacterium casei LMG S-19264T (=DSM 44701T), isolated from a smear-ripened cheese.</title>
        <authorList>
            <consortium name="US DOE Joint Genome Institute (JGI-PGF)"/>
            <person name="Walter F."/>
            <person name="Albersmeier A."/>
            <person name="Kalinowski J."/>
            <person name="Ruckert C."/>
        </authorList>
    </citation>
    <scope>NUCLEOTIDE SEQUENCE [LARGE SCALE GENOMIC DNA]</scope>
    <source>
        <strain evidence="2 3">KCTC 23968</strain>
    </source>
</reference>
<comment type="caution">
    <text evidence="2">The sequence shown here is derived from an EMBL/GenBank/DDBJ whole genome shotgun (WGS) entry which is preliminary data.</text>
</comment>
<dbReference type="EMBL" id="BMYV01000001">
    <property type="protein sequence ID" value="GGX57862.1"/>
    <property type="molecule type" value="Genomic_DNA"/>
</dbReference>